<proteinExistence type="predicted"/>
<sequence>MSTIIPDIETLKTVVKINAAIPYESVSPYINDALDIYIEPQVGNVIVDIANTGEDTTLKDKILRCLGPLTLALATDELGISFGDSGITVQNEQGKRSPANEAKIAAAKVSLFYRGMQALDRLLDYLERNKLKYPDYADHVSITNQVPCFIRSAQDYQDIGLVNIDYSTLTYRTMLPTIQQLQERHVREILTDDLYDRLLSMADLDAKFKILQEYVIRYLANKSAELYTSQTSRQERTGTNAPEYQPVLRPVYQDSTETGNFFAQQADYYSGKINSFLNANAEELGVTKPSTAINFNSKEKKLFTSIS</sequence>
<dbReference type="EMBL" id="BK014678">
    <property type="protein sequence ID" value="DAD67492.1"/>
    <property type="molecule type" value="Genomic_DNA"/>
</dbReference>
<protein>
    <submittedName>
        <fullName evidence="1">Uncharacterized protein</fullName>
    </submittedName>
</protein>
<name>A0A8S5LBV7_9CAUD</name>
<organism evidence="1">
    <name type="scientific">Siphoviridae sp. cttdo1</name>
    <dbReference type="NCBI Taxonomy" id="2823606"/>
    <lineage>
        <taxon>Viruses</taxon>
        <taxon>Duplodnaviria</taxon>
        <taxon>Heunggongvirae</taxon>
        <taxon>Uroviricota</taxon>
        <taxon>Caudoviricetes</taxon>
    </lineage>
</organism>
<dbReference type="Pfam" id="PF20459">
    <property type="entry name" value="DUF6712"/>
    <property type="match status" value="1"/>
</dbReference>
<reference evidence="1" key="1">
    <citation type="journal article" date="2021" name="Proc. Natl. Acad. Sci. U.S.A.">
        <title>A Catalog of Tens of Thousands of Viruses from Human Metagenomes Reveals Hidden Associations with Chronic Diseases.</title>
        <authorList>
            <person name="Tisza M.J."/>
            <person name="Buck C.B."/>
        </authorList>
    </citation>
    <scope>NUCLEOTIDE SEQUENCE</scope>
    <source>
        <strain evidence="1">Cttdo1</strain>
    </source>
</reference>
<accession>A0A8S5LBV7</accession>
<evidence type="ECO:0000313" key="1">
    <source>
        <dbReference type="EMBL" id="DAD67492.1"/>
    </source>
</evidence>
<dbReference type="InterPro" id="IPR046558">
    <property type="entry name" value="DUF6712"/>
</dbReference>